<dbReference type="InterPro" id="IPR039421">
    <property type="entry name" value="Type_1_exporter"/>
</dbReference>
<dbReference type="InterPro" id="IPR036640">
    <property type="entry name" value="ABC1_TM_sf"/>
</dbReference>
<dbReference type="EMBL" id="BSDI01000007">
    <property type="protein sequence ID" value="GLH96592.1"/>
    <property type="molecule type" value="Genomic_DNA"/>
</dbReference>
<dbReference type="PANTHER" id="PTHR24221">
    <property type="entry name" value="ATP-BINDING CASSETTE SUB-FAMILY B"/>
    <property type="match status" value="1"/>
</dbReference>
<feature type="transmembrane region" description="Helical" evidence="7">
    <location>
        <begin position="257"/>
        <end position="273"/>
    </location>
</feature>
<keyword evidence="2 7" id="KW-0812">Transmembrane</keyword>
<evidence type="ECO:0000256" key="5">
    <source>
        <dbReference type="ARBA" id="ARBA00022989"/>
    </source>
</evidence>
<evidence type="ECO:0000256" key="7">
    <source>
        <dbReference type="SAM" id="Phobius"/>
    </source>
</evidence>
<dbReference type="InterPro" id="IPR003439">
    <property type="entry name" value="ABC_transporter-like_ATP-bd"/>
</dbReference>
<keyword evidence="5 7" id="KW-1133">Transmembrane helix</keyword>
<evidence type="ECO:0000256" key="1">
    <source>
        <dbReference type="ARBA" id="ARBA00004651"/>
    </source>
</evidence>
<comment type="caution">
    <text evidence="9">The sequence shown here is derived from an EMBL/GenBank/DDBJ whole genome shotgun (WGS) entry which is preliminary data.</text>
</comment>
<dbReference type="CDD" id="cd03228">
    <property type="entry name" value="ABCC_MRP_Like"/>
    <property type="match status" value="1"/>
</dbReference>
<dbReference type="InterPro" id="IPR027417">
    <property type="entry name" value="P-loop_NTPase"/>
</dbReference>
<organism evidence="9 10">
    <name type="scientific">Phytohabitans aurantiacus</name>
    <dbReference type="NCBI Taxonomy" id="3016789"/>
    <lineage>
        <taxon>Bacteria</taxon>
        <taxon>Bacillati</taxon>
        <taxon>Actinomycetota</taxon>
        <taxon>Actinomycetes</taxon>
        <taxon>Micromonosporales</taxon>
        <taxon>Micromonosporaceae</taxon>
    </lineage>
</organism>
<dbReference type="SUPFAM" id="SSF90123">
    <property type="entry name" value="ABC transporter transmembrane region"/>
    <property type="match status" value="1"/>
</dbReference>
<dbReference type="InterPro" id="IPR003593">
    <property type="entry name" value="AAA+_ATPase"/>
</dbReference>
<evidence type="ECO:0000256" key="2">
    <source>
        <dbReference type="ARBA" id="ARBA00022692"/>
    </source>
</evidence>
<evidence type="ECO:0000256" key="4">
    <source>
        <dbReference type="ARBA" id="ARBA00022840"/>
    </source>
</evidence>
<dbReference type="Pfam" id="PF00005">
    <property type="entry name" value="ABC_tran"/>
    <property type="match status" value="1"/>
</dbReference>
<dbReference type="Gene3D" id="3.40.50.300">
    <property type="entry name" value="P-loop containing nucleotide triphosphate hydrolases"/>
    <property type="match status" value="1"/>
</dbReference>
<comment type="subcellular location">
    <subcellularLocation>
        <location evidence="1">Cell membrane</location>
        <topology evidence="1">Multi-pass membrane protein</topology>
    </subcellularLocation>
</comment>
<dbReference type="Proteomes" id="UP001144280">
    <property type="component" value="Unassembled WGS sequence"/>
</dbReference>
<evidence type="ECO:0000256" key="3">
    <source>
        <dbReference type="ARBA" id="ARBA00022741"/>
    </source>
</evidence>
<gene>
    <name evidence="9" type="ORF">Pa4123_18660</name>
</gene>
<sequence>MSRLRERIELLARLPWAGPAPLTALIVLTLLLSALPAATAAAVGWLIDRLTGGDASDAVAPLSAYALLLLAGHVLIAVREPLSYLAEARIDGRHRAELSRLAASSPTIDALERPEIQALIRTARADPESFMDGTPGAGVLAQLDLIGRSLALVGASLVLAAYAWWPVPLLIAAALVLHQLRWHEGVQRRRVWRHVLGPSMRADMWSDALVSPAEGKEIRVFGLGGWAIDRIDGHLRTAYDPLWPVDRRILGATWRQLVAVLVPLGIVYVVVALDAASGGASIAVAAAALVAGTGVFEAFDGAPQATINATTCVQAFTRLRMELADGKAVQREKSTPAGGPPTVRFEGVSFGYPGSASPVLDGLDLEVRPGELLAIVGVNGAGKSTLIKLLAGLYEPTAGRVTADGVDIADLGTAAWRARLSVVFQDFVRYHLSAADNVTLGNALTAPDMAAVVGAARDAGFDEVVSRLPAGWDTPLARTRDGGVDLSGGQWQQVVLARALYAMRTGAQVLVLDEPTAHLDVRTELDVFTRLAAHRGSASVILISHRLSTVRRADRIVLLSGGRVTEDGTHEELIAAGGTYATMFAIQARRFQRGFDDRLEEGELT</sequence>
<proteinExistence type="predicted"/>
<evidence type="ECO:0000259" key="8">
    <source>
        <dbReference type="PROSITE" id="PS50893"/>
    </source>
</evidence>
<dbReference type="SUPFAM" id="SSF52540">
    <property type="entry name" value="P-loop containing nucleoside triphosphate hydrolases"/>
    <property type="match status" value="1"/>
</dbReference>
<feature type="transmembrane region" description="Helical" evidence="7">
    <location>
        <begin position="20"/>
        <end position="47"/>
    </location>
</feature>
<dbReference type="Gene3D" id="1.20.1560.10">
    <property type="entry name" value="ABC transporter type 1, transmembrane domain"/>
    <property type="match status" value="1"/>
</dbReference>
<dbReference type="PROSITE" id="PS50893">
    <property type="entry name" value="ABC_TRANSPORTER_2"/>
    <property type="match status" value="1"/>
</dbReference>
<reference evidence="9" key="1">
    <citation type="submission" date="2022-12" db="EMBL/GenBank/DDBJ databases">
        <title>New Phytohabitans aurantiacus sp. RD004123 nov., an actinomycete isolated from soil.</title>
        <authorList>
            <person name="Triningsih D.W."/>
            <person name="Harunari E."/>
            <person name="Igarashi Y."/>
        </authorList>
    </citation>
    <scope>NUCLEOTIDE SEQUENCE</scope>
    <source>
        <strain evidence="9">RD004123</strain>
    </source>
</reference>
<keyword evidence="10" id="KW-1185">Reference proteome</keyword>
<accession>A0ABQ5QRI5</accession>
<protein>
    <submittedName>
        <fullName evidence="9">Multidrug ABC transporter permease</fullName>
    </submittedName>
</protein>
<dbReference type="SMART" id="SM00382">
    <property type="entry name" value="AAA"/>
    <property type="match status" value="1"/>
</dbReference>
<name>A0ABQ5QRI5_9ACTN</name>
<feature type="domain" description="ABC transporter" evidence="8">
    <location>
        <begin position="343"/>
        <end position="586"/>
    </location>
</feature>
<feature type="transmembrane region" description="Helical" evidence="7">
    <location>
        <begin position="150"/>
        <end position="180"/>
    </location>
</feature>
<keyword evidence="3" id="KW-0547">Nucleotide-binding</keyword>
<dbReference type="RefSeq" id="WP_281893839.1">
    <property type="nucleotide sequence ID" value="NZ_BSDI01000007.1"/>
</dbReference>
<evidence type="ECO:0000313" key="10">
    <source>
        <dbReference type="Proteomes" id="UP001144280"/>
    </source>
</evidence>
<keyword evidence="6 7" id="KW-0472">Membrane</keyword>
<feature type="transmembrane region" description="Helical" evidence="7">
    <location>
        <begin position="59"/>
        <end position="78"/>
    </location>
</feature>
<dbReference type="PANTHER" id="PTHR24221:SF654">
    <property type="entry name" value="ATP-BINDING CASSETTE SUB-FAMILY B MEMBER 6"/>
    <property type="match status" value="1"/>
</dbReference>
<evidence type="ECO:0000256" key="6">
    <source>
        <dbReference type="ARBA" id="ARBA00023136"/>
    </source>
</evidence>
<evidence type="ECO:0000313" key="9">
    <source>
        <dbReference type="EMBL" id="GLH96592.1"/>
    </source>
</evidence>
<keyword evidence="4" id="KW-0067">ATP-binding</keyword>